<gene>
    <name evidence="14" type="ORF">J0S82_007926</name>
</gene>
<dbReference type="InterPro" id="IPR000276">
    <property type="entry name" value="GPCR_Rhodpsn"/>
</dbReference>
<dbReference type="GO" id="GO:0005886">
    <property type="term" value="C:plasma membrane"/>
    <property type="evidence" value="ECO:0007669"/>
    <property type="project" value="UniProtKB-SubCell"/>
</dbReference>
<evidence type="ECO:0000256" key="5">
    <source>
        <dbReference type="ARBA" id="ARBA00022692"/>
    </source>
</evidence>
<feature type="transmembrane region" description="Helical" evidence="12">
    <location>
        <begin position="930"/>
        <end position="953"/>
    </location>
</feature>
<evidence type="ECO:0000313" key="14">
    <source>
        <dbReference type="EMBL" id="KAG8522318.1"/>
    </source>
</evidence>
<feature type="transmembrane region" description="Helical" evidence="12">
    <location>
        <begin position="839"/>
        <end position="862"/>
    </location>
</feature>
<feature type="transmembrane region" description="Helical" evidence="12">
    <location>
        <begin position="1106"/>
        <end position="1130"/>
    </location>
</feature>
<evidence type="ECO:0000256" key="8">
    <source>
        <dbReference type="ARBA" id="ARBA00023040"/>
    </source>
</evidence>
<keyword evidence="11" id="KW-0807">Transducer</keyword>
<feature type="transmembrane region" description="Helical" evidence="12">
    <location>
        <begin position="1171"/>
        <end position="1194"/>
    </location>
</feature>
<accession>A0A8J6AJV0</accession>
<feature type="transmembrane region" description="Helical" evidence="12">
    <location>
        <begin position="524"/>
        <end position="547"/>
    </location>
</feature>
<feature type="transmembrane region" description="Helical" evidence="12">
    <location>
        <begin position="741"/>
        <end position="765"/>
    </location>
</feature>
<dbReference type="OrthoDB" id="9615015at2759"/>
<comment type="caution">
    <text evidence="14">The sequence shown here is derived from an EMBL/GenBank/DDBJ whole genome shotgun (WGS) entry which is preliminary data.</text>
</comment>
<comment type="function">
    <text evidence="1">Putative odorant or sperm cell receptor.</text>
</comment>
<dbReference type="InterPro" id="IPR017452">
    <property type="entry name" value="GPCR_Rhodpsn_7TM"/>
</dbReference>
<evidence type="ECO:0000256" key="7">
    <source>
        <dbReference type="ARBA" id="ARBA00022989"/>
    </source>
</evidence>
<feature type="transmembrane region" description="Helical" evidence="12">
    <location>
        <begin position="177"/>
        <end position="199"/>
    </location>
</feature>
<feature type="transmembrane region" description="Helical" evidence="12">
    <location>
        <begin position="491"/>
        <end position="512"/>
    </location>
</feature>
<dbReference type="GO" id="GO:0004930">
    <property type="term" value="F:G protein-coupled receptor activity"/>
    <property type="evidence" value="ECO:0007669"/>
    <property type="project" value="UniProtKB-KW"/>
</dbReference>
<comment type="subcellular location">
    <subcellularLocation>
        <location evidence="2">Cell membrane</location>
        <topology evidence="2">Multi-pass membrane protein</topology>
    </subcellularLocation>
</comment>
<feature type="domain" description="G-protein coupled receptors family 1 profile" evidence="13">
    <location>
        <begin position="1250"/>
        <end position="1497"/>
    </location>
</feature>
<feature type="transmembrane region" description="Helical" evidence="12">
    <location>
        <begin position="1446"/>
        <end position="1469"/>
    </location>
</feature>
<feature type="domain" description="G-protein coupled receptors family 1 profile" evidence="13">
    <location>
        <begin position="945"/>
        <end position="1192"/>
    </location>
</feature>
<feature type="domain" description="G-protein coupled receptors family 1 profile" evidence="13">
    <location>
        <begin position="39"/>
        <end position="243"/>
    </location>
</feature>
<dbReference type="CDD" id="cd15228">
    <property type="entry name" value="7tmA_OR10D-like"/>
    <property type="match status" value="1"/>
</dbReference>
<evidence type="ECO:0000256" key="9">
    <source>
        <dbReference type="ARBA" id="ARBA00023136"/>
    </source>
</evidence>
<feature type="transmembrane region" description="Helical" evidence="12">
    <location>
        <begin position="1238"/>
        <end position="1259"/>
    </location>
</feature>
<keyword evidence="3" id="KW-1003">Cell membrane</keyword>
<dbReference type="InterPro" id="IPR000725">
    <property type="entry name" value="Olfact_rcpt"/>
</dbReference>
<keyword evidence="8" id="KW-0297">G-protein coupled receptor</keyword>
<feature type="transmembrane region" description="Helical" evidence="12">
    <location>
        <begin position="127"/>
        <end position="147"/>
    </location>
</feature>
<keyword evidence="15" id="KW-1185">Reference proteome</keyword>
<feature type="transmembrane region" description="Helical" evidence="12">
    <location>
        <begin position="346"/>
        <end position="368"/>
    </location>
</feature>
<keyword evidence="5 12" id="KW-0812">Transmembrane</keyword>
<feature type="transmembrane region" description="Helical" evidence="12">
    <location>
        <begin position="311"/>
        <end position="334"/>
    </location>
</feature>
<feature type="transmembrane region" description="Helical" evidence="12">
    <location>
        <begin position="426"/>
        <end position="444"/>
    </location>
</feature>
<keyword evidence="10 14" id="KW-0675">Receptor</keyword>
<evidence type="ECO:0000256" key="1">
    <source>
        <dbReference type="ARBA" id="ARBA00003929"/>
    </source>
</evidence>
<feature type="domain" description="G-protein coupled receptors family 1 profile" evidence="13">
    <location>
        <begin position="642"/>
        <end position="889"/>
    </location>
</feature>
<sequence>MRNHTELTEFILLGIPDTQGVETLFFIIFLVIYFITLLVNLLILIVVVSSPTHHTPMYFFLGILSTFDMLFPSVTCPKMLLCLSGQSHTISYHGCCTENCPFCVMAYDRFVAICHPLRYNLIMRPGLVLGAWWLGCIHACILTSSTFKLSYCRSNRVDYFFCDMPAVFPLDCDDNSLAQTVGFTNVGFLVLMFWFSVCVSYMRIEIAILRICSAEGRKKAFSTCSTHLAAVLCALGPVIIIYLEPKPKPFTDAVVQILNNTVSPMLNSLIYSLRKNIICFHADRPCRSMRNHTELTELILLGIPETQGVEAGLFIILLFIYLFTLLGNLLILTAIISSSTLHTPMYFFLGLLSTYDMLFPSVTCPKMLLYLSGQSHAISYRGCAAQLFFYHFLGSTEGCLYSVMAYDRFVAICHPLRYNLVMRPGVCVGLVLGAWTVGCLHASTLTSFTFRLTYCGPNQVGYFFCDIPAVLPLACDDSSLAQKVCSTIVDFMVLMFWFTVCVSYARIGIAILRIRSAEGRKKAFSTCSAHLTAILCALGPVIIIYLQSTPNPLLGFVVQILNNIVSPMLNSLIYSLRNKEVKRSLKRVFKAVLTSQHPQIISSMRNHTELKEFILLGVPQTEGLEIALFVIFLFIYLFTLIGNLLILTAIISSSTLHTPMYFFLGLLSTYDMLFPSVTCPKMLLYLSGQSHAISYHGCAAQLFFYHFLGSTEGCLYSVMAYDRFVAICHPLRYNLIMRPGVCVGLVLGAWTVGCLNATTLTSFTFRLTYCGPNQVNYFFCDIPAVLPLACNDSSLAQKVCSTIVDFMVLMFWFTVCVSYARIGIAILRIRSAEGRKKAFSTCSAHLTAILCSLGPVVIIYLQSTPNPLLGFVVQILNNYVSPMLNSLIYSLRNKEVKRSLKRIISSKRNHTELTEFILLGVPQTQGAETLLFVIFLFIYLFTLIGNLLILIAIVSSSALHTPMYFFLGLLSTYDMLFPSVTCPKMLLYLSGQSHAISYHGCAAQFFFYHFLGSTEGCLYSVMAYDCFVAICHPLRYNLVMRPGVCVGLVLGAWTVGCLHASTLTSFTFRLTYCGPNQVGYFFCDIPAVLSLACDDSSLAQTVGSSAVGFLAIVVWFIICVSYTRIGIAILRIRSAEGRKKAFSTCSAHLTAILCAFGPVIIIYLQSTPNPLLGFVVQILNNYVSPMLNSLIYSFRNKEVKRSLKRLVLPLKMRNHTMVTEFILLGIPETEGLETMLFFLFLSVYLCTLLGNVLILTAIISSSRLHTPMYFFLGNLSMFDLGFSSTTAPKMLLYLSGQSQGISYQGCAIQLFFYHFLGCTECFLYTVMAYDRFVAICHPLRYMVIMSHRVCAILATGTWMGGCVHAIILTSLTFQLPYCGSNKVGYYFCDIPAVLPLACADTFLAQRVGFTNVGLLSLICFFLILVSYTRIGISIPKIRSAEGRQQAFSTCSAHITAILCAYGPVIIIYLQPNPSALLGAIIQILNNLVTPMLNPLIYSLRNKDVKSALRNVFHKRDFALENK</sequence>
<dbReference type="PANTHER" id="PTHR26453">
    <property type="entry name" value="OLFACTORY RECEPTOR"/>
    <property type="match status" value="1"/>
</dbReference>
<dbReference type="Gene3D" id="1.20.1070.10">
    <property type="entry name" value="Rhodopsin 7-helix transmembrane proteins"/>
    <property type="match status" value="5"/>
</dbReference>
<dbReference type="Proteomes" id="UP000700334">
    <property type="component" value="Unassembled WGS sequence"/>
</dbReference>
<name>A0A8J6AJV0_GALPY</name>
<reference evidence="14" key="1">
    <citation type="journal article" date="2021" name="Evol. Appl.">
        <title>The genome of the Pyrenean desman and the effects of bottlenecks and inbreeding on the genomic landscape of an endangered species.</title>
        <authorList>
            <person name="Escoda L."/>
            <person name="Castresana J."/>
        </authorList>
    </citation>
    <scope>NUCLEOTIDE SEQUENCE</scope>
    <source>
        <strain evidence="14">IBE-C5619</strain>
    </source>
</reference>
<keyword evidence="6" id="KW-0552">Olfaction</keyword>
<proteinExistence type="predicted"/>
<feature type="transmembrane region" description="Helical" evidence="12">
    <location>
        <begin position="806"/>
        <end position="827"/>
    </location>
</feature>
<evidence type="ECO:0000256" key="6">
    <source>
        <dbReference type="ARBA" id="ARBA00022725"/>
    </source>
</evidence>
<feature type="transmembrane region" description="Helical" evidence="12">
    <location>
        <begin position="1349"/>
        <end position="1373"/>
    </location>
</feature>
<protein>
    <submittedName>
        <fullName evidence="14">Putative olfactory receptor 10D4</fullName>
    </submittedName>
</protein>
<evidence type="ECO:0000313" key="15">
    <source>
        <dbReference type="Proteomes" id="UP000700334"/>
    </source>
</evidence>
<dbReference type="PRINTS" id="PR00237">
    <property type="entry name" value="GPCRRHODOPSN"/>
</dbReference>
<dbReference type="EMBL" id="JAGFMF010011443">
    <property type="protein sequence ID" value="KAG8522318.1"/>
    <property type="molecule type" value="Genomic_DNA"/>
</dbReference>
<dbReference type="FunFam" id="1.20.1070.10:FF:000001">
    <property type="entry name" value="Olfactory receptor"/>
    <property type="match status" value="5"/>
</dbReference>
<feature type="transmembrane region" description="Helical" evidence="12">
    <location>
        <begin position="1475"/>
        <end position="1499"/>
    </location>
</feature>
<feature type="transmembrane region" description="Helical" evidence="12">
    <location>
        <begin position="1311"/>
        <end position="1329"/>
    </location>
</feature>
<feature type="transmembrane region" description="Helical" evidence="12">
    <location>
        <begin position="1043"/>
        <end position="1062"/>
    </location>
</feature>
<feature type="transmembrane region" description="Helical" evidence="12">
    <location>
        <begin position="220"/>
        <end position="243"/>
    </location>
</feature>
<feature type="transmembrane region" description="Helical" evidence="12">
    <location>
        <begin position="388"/>
        <end position="406"/>
    </location>
</feature>
<feature type="domain" description="G-protein coupled receptors family 1 profile" evidence="13">
    <location>
        <begin position="327"/>
        <end position="574"/>
    </location>
</feature>
<dbReference type="PROSITE" id="PS50262">
    <property type="entry name" value="G_PROTEIN_RECEP_F1_2"/>
    <property type="match status" value="5"/>
</dbReference>
<evidence type="ECO:0000259" key="13">
    <source>
        <dbReference type="PROSITE" id="PS50262"/>
    </source>
</evidence>
<feature type="transmembrane region" description="Helical" evidence="12">
    <location>
        <begin position="868"/>
        <end position="891"/>
    </location>
</feature>
<feature type="transmembrane region" description="Helical" evidence="12">
    <location>
        <begin position="24"/>
        <end position="48"/>
    </location>
</feature>
<dbReference type="Pfam" id="PF13853">
    <property type="entry name" value="7tm_4"/>
    <property type="match status" value="5"/>
</dbReference>
<keyword evidence="7 12" id="KW-1133">Transmembrane helix</keyword>
<evidence type="ECO:0000256" key="11">
    <source>
        <dbReference type="ARBA" id="ARBA00023224"/>
    </source>
</evidence>
<feature type="transmembrane region" description="Helical" evidence="12">
    <location>
        <begin position="626"/>
        <end position="652"/>
    </location>
</feature>
<keyword evidence="9 12" id="KW-0472">Membrane</keyword>
<evidence type="ECO:0000256" key="4">
    <source>
        <dbReference type="ARBA" id="ARBA00022606"/>
    </source>
</evidence>
<feature type="transmembrane region" description="Helical" evidence="12">
    <location>
        <begin position="1142"/>
        <end position="1165"/>
    </location>
</feature>
<evidence type="ECO:0000256" key="10">
    <source>
        <dbReference type="ARBA" id="ARBA00023170"/>
    </source>
</evidence>
<keyword evidence="4" id="KW-0716">Sensory transduction</keyword>
<dbReference type="PRINTS" id="PR00245">
    <property type="entry name" value="OLFACTORYR"/>
</dbReference>
<evidence type="ECO:0000256" key="2">
    <source>
        <dbReference type="ARBA" id="ARBA00004651"/>
    </source>
</evidence>
<feature type="transmembrane region" description="Helical" evidence="12">
    <location>
        <begin position="553"/>
        <end position="576"/>
    </location>
</feature>
<organism evidence="14 15">
    <name type="scientific">Galemys pyrenaicus</name>
    <name type="common">Iberian desman</name>
    <name type="synonym">Pyrenean desman</name>
    <dbReference type="NCBI Taxonomy" id="202257"/>
    <lineage>
        <taxon>Eukaryota</taxon>
        <taxon>Metazoa</taxon>
        <taxon>Chordata</taxon>
        <taxon>Craniata</taxon>
        <taxon>Vertebrata</taxon>
        <taxon>Euteleostomi</taxon>
        <taxon>Mammalia</taxon>
        <taxon>Eutheria</taxon>
        <taxon>Laurasiatheria</taxon>
        <taxon>Eulipotyphla</taxon>
        <taxon>Talpidae</taxon>
        <taxon>Galemys</taxon>
    </lineage>
</organism>
<evidence type="ECO:0000256" key="12">
    <source>
        <dbReference type="SAM" id="Phobius"/>
    </source>
</evidence>
<dbReference type="SUPFAM" id="SSF81321">
    <property type="entry name" value="Family A G protein-coupled receptor-like"/>
    <property type="match status" value="5"/>
</dbReference>
<feature type="transmembrane region" description="Helical" evidence="12">
    <location>
        <begin position="1412"/>
        <end position="1434"/>
    </location>
</feature>
<feature type="transmembrane region" description="Helical" evidence="12">
    <location>
        <begin position="959"/>
        <end position="977"/>
    </location>
</feature>
<evidence type="ECO:0000256" key="3">
    <source>
        <dbReference type="ARBA" id="ARBA00022475"/>
    </source>
</evidence>
<dbReference type="GO" id="GO:0004984">
    <property type="term" value="F:olfactory receptor activity"/>
    <property type="evidence" value="ECO:0007669"/>
    <property type="project" value="InterPro"/>
</dbReference>